<feature type="domain" description="Penicillin-binding protein transpeptidase" evidence="16">
    <location>
        <begin position="465"/>
        <end position="725"/>
    </location>
</feature>
<evidence type="ECO:0000256" key="12">
    <source>
        <dbReference type="ARBA" id="ARBA00034000"/>
    </source>
</evidence>
<evidence type="ECO:0000256" key="15">
    <source>
        <dbReference type="SAM" id="Phobius"/>
    </source>
</evidence>
<proteinExistence type="inferred from homology"/>
<dbReference type="EMBL" id="DYWK01000007">
    <property type="protein sequence ID" value="HJF18519.1"/>
    <property type="molecule type" value="Genomic_DNA"/>
</dbReference>
<dbReference type="InterPro" id="IPR050396">
    <property type="entry name" value="Glycosyltr_51/Transpeptidase"/>
</dbReference>
<evidence type="ECO:0000256" key="1">
    <source>
        <dbReference type="ARBA" id="ARBA00007090"/>
    </source>
</evidence>
<reference evidence="18" key="1">
    <citation type="journal article" date="2021" name="PeerJ">
        <title>Extensive microbial diversity within the chicken gut microbiome revealed by metagenomics and culture.</title>
        <authorList>
            <person name="Gilroy R."/>
            <person name="Ravi A."/>
            <person name="Getino M."/>
            <person name="Pursley I."/>
            <person name="Horton D.L."/>
            <person name="Alikhan N.F."/>
            <person name="Baker D."/>
            <person name="Gharbi K."/>
            <person name="Hall N."/>
            <person name="Watson M."/>
            <person name="Adriaenssens E.M."/>
            <person name="Foster-Nyarko E."/>
            <person name="Jarju S."/>
            <person name="Secka A."/>
            <person name="Antonio M."/>
            <person name="Oren A."/>
            <person name="Chaudhuri R.R."/>
            <person name="La Ragione R."/>
            <person name="Hildebrand F."/>
            <person name="Pallen M.J."/>
        </authorList>
    </citation>
    <scope>NUCLEOTIDE SEQUENCE</scope>
    <source>
        <strain evidence="18">578</strain>
    </source>
</reference>
<dbReference type="FunFam" id="1.10.3810.10:FF:000001">
    <property type="entry name" value="Penicillin-binding protein 1A"/>
    <property type="match status" value="1"/>
</dbReference>
<comment type="similarity">
    <text evidence="2">In the N-terminal section; belongs to the glycosyltransferase 51 family.</text>
</comment>
<evidence type="ECO:0000313" key="18">
    <source>
        <dbReference type="EMBL" id="HJF18519.1"/>
    </source>
</evidence>
<keyword evidence="9" id="KW-0573">Peptidoglycan synthesis</keyword>
<keyword evidence="3" id="KW-0121">Carboxypeptidase</keyword>
<evidence type="ECO:0000256" key="4">
    <source>
        <dbReference type="ARBA" id="ARBA00022670"/>
    </source>
</evidence>
<feature type="domain" description="Glycosyl transferase family 51" evidence="17">
    <location>
        <begin position="201"/>
        <end position="372"/>
    </location>
</feature>
<keyword evidence="11" id="KW-0961">Cell wall biogenesis/degradation</keyword>
<evidence type="ECO:0000256" key="6">
    <source>
        <dbReference type="ARBA" id="ARBA00022679"/>
    </source>
</evidence>
<dbReference type="PANTHER" id="PTHR32282">
    <property type="entry name" value="BINDING PROTEIN TRANSPEPTIDASE, PUTATIVE-RELATED"/>
    <property type="match status" value="1"/>
</dbReference>
<keyword evidence="7" id="KW-0378">Hydrolase</keyword>
<evidence type="ECO:0000256" key="9">
    <source>
        <dbReference type="ARBA" id="ARBA00022984"/>
    </source>
</evidence>
<evidence type="ECO:0000256" key="7">
    <source>
        <dbReference type="ARBA" id="ARBA00022801"/>
    </source>
</evidence>
<evidence type="ECO:0000256" key="10">
    <source>
        <dbReference type="ARBA" id="ARBA00023268"/>
    </source>
</evidence>
<keyword evidence="15" id="KW-0812">Transmembrane</keyword>
<dbReference type="GO" id="GO:0030288">
    <property type="term" value="C:outer membrane-bounded periplasmic space"/>
    <property type="evidence" value="ECO:0007669"/>
    <property type="project" value="TreeGrafter"/>
</dbReference>
<dbReference type="Pfam" id="PF00912">
    <property type="entry name" value="Transgly"/>
    <property type="match status" value="1"/>
</dbReference>
<sequence length="888" mass="95809">MSKPQMWGNRNIEEEARADRQTRGRRASSSASRRTTSSSSSRRASSHNSRSASSRSASSRSTSARGSRNSYSSRNSYRSRDEYSQRDNAFDNPLITGNDGARQARSTRSTTSHRANPSRSSHTNGTHRSNRGHRLQPGDPGYKKKSRVGLFFKILGIVIAVCAGLGIAAFAYLYATTDVPEPESFALAQKTTVYYADGKTPIGNLSAQNRTIIACDTLPKYVGNAVVASENQTFWSDSGIDLKGIARALVNNVTKGTRQGGSTITQQYAERYYLGQTDTYLGKLHEAILALKITQSQSKSQILCNYLNTIYLGRGTYGIEAAARSYFNKPAKDLTIEESALIAGIIPSPGYWAPDVNPQIAQKRYNRTIELMYKNKFITAAELEHAKKNFPQVAENKISNDYEGTKGYILQQIKNELVQKKAFSEDEISAGGYSIVTTINQKAQDALVKVGQTRFANEPDSYKQTAISVNPKTGAIIAMYAGDDFLKHQYNNATQAVFQPGSTMKPFTLLTGIQKGVSLKTVYNGNSFRHFDGLNGTVSNAEQINWGNINLWQALANSVNTPFVQLDQEVTPQAAAGNMKKAGFPSVDENNPLNTLGINATTALQMARAHSTLAAGGIRPDVHIVASVRTSSNEELYHARTEGTRVFSRHDSLLVLRAMQNVTRLAAGAEPAVLLRSGREIASKTGTANDMTAFSYVASMPSNTTVFAVWNEDDKGNPVALPVMLGGYAYSNYPAHLYAQFANAYLTGLPVEKWENVKDTGKVGGPSGTWGLGNGQASDALATASYDAPVVKKKDSSQGAPAPQDSQNGENQTQEPDQSDSGQSSDSSQENKPDSQDSSSGSHDTTTPDSQGNDSNTPEKNPSTDTSQPTTPGDGTGAGADSAESTEN</sequence>
<feature type="transmembrane region" description="Helical" evidence="15">
    <location>
        <begin position="150"/>
        <end position="175"/>
    </location>
</feature>
<dbReference type="GO" id="GO:0008360">
    <property type="term" value="P:regulation of cell shape"/>
    <property type="evidence" value="ECO:0007669"/>
    <property type="project" value="UniProtKB-KW"/>
</dbReference>
<keyword evidence="15" id="KW-0472">Membrane</keyword>
<evidence type="ECO:0000256" key="5">
    <source>
        <dbReference type="ARBA" id="ARBA00022676"/>
    </source>
</evidence>
<gene>
    <name evidence="18" type="ORF">K8U78_05175</name>
</gene>
<accession>A0A921KCM9</accession>
<evidence type="ECO:0000256" key="3">
    <source>
        <dbReference type="ARBA" id="ARBA00022645"/>
    </source>
</evidence>
<dbReference type="InterPro" id="IPR036950">
    <property type="entry name" value="PBP_transglycosylase"/>
</dbReference>
<comment type="catalytic activity">
    <reaction evidence="12">
        <text>Preferential cleavage: (Ac)2-L-Lys-D-Ala-|-D-Ala. Also transpeptidation of peptidyl-alanyl moieties that are N-acyl substituents of D-alanine.</text>
        <dbReference type="EC" id="3.4.16.4"/>
    </reaction>
</comment>
<feature type="compositionally biased region" description="Polar residues" evidence="14">
    <location>
        <begin position="804"/>
        <end position="816"/>
    </location>
</feature>
<comment type="caution">
    <text evidence="18">The sequence shown here is derived from an EMBL/GenBank/DDBJ whole genome shotgun (WGS) entry which is preliminary data.</text>
</comment>
<dbReference type="GO" id="GO:0008955">
    <property type="term" value="F:peptidoglycan glycosyltransferase activity"/>
    <property type="evidence" value="ECO:0007669"/>
    <property type="project" value="UniProtKB-EC"/>
</dbReference>
<comment type="catalytic activity">
    <reaction evidence="13">
        <text>[GlcNAc-(1-&gt;4)-Mur2Ac(oyl-L-Ala-gamma-D-Glu-L-Lys-D-Ala-D-Ala)](n)-di-trans,octa-cis-undecaprenyl diphosphate + beta-D-GlcNAc-(1-&gt;4)-Mur2Ac(oyl-L-Ala-gamma-D-Glu-L-Lys-D-Ala-D-Ala)-di-trans,octa-cis-undecaprenyl diphosphate = [GlcNAc-(1-&gt;4)-Mur2Ac(oyl-L-Ala-gamma-D-Glu-L-Lys-D-Ala-D-Ala)](n+1)-di-trans,octa-cis-undecaprenyl diphosphate + di-trans,octa-cis-undecaprenyl diphosphate + H(+)</text>
        <dbReference type="Rhea" id="RHEA:23708"/>
        <dbReference type="Rhea" id="RHEA-COMP:9602"/>
        <dbReference type="Rhea" id="RHEA-COMP:9603"/>
        <dbReference type="ChEBI" id="CHEBI:15378"/>
        <dbReference type="ChEBI" id="CHEBI:58405"/>
        <dbReference type="ChEBI" id="CHEBI:60033"/>
        <dbReference type="ChEBI" id="CHEBI:78435"/>
        <dbReference type="EC" id="2.4.99.28"/>
    </reaction>
</comment>
<feature type="compositionally biased region" description="Polar residues" evidence="14">
    <location>
        <begin position="104"/>
        <end position="127"/>
    </location>
</feature>
<organism evidence="18 19">
    <name type="scientific">Aeriscardovia aeriphila</name>
    <dbReference type="NCBI Taxonomy" id="218139"/>
    <lineage>
        <taxon>Bacteria</taxon>
        <taxon>Bacillati</taxon>
        <taxon>Actinomycetota</taxon>
        <taxon>Actinomycetes</taxon>
        <taxon>Bifidobacteriales</taxon>
        <taxon>Bifidobacteriaceae</taxon>
        <taxon>Aeriscardovia</taxon>
    </lineage>
</organism>
<dbReference type="Gene3D" id="3.40.710.10">
    <property type="entry name" value="DD-peptidase/beta-lactamase superfamily"/>
    <property type="match status" value="1"/>
</dbReference>
<evidence type="ECO:0000256" key="11">
    <source>
        <dbReference type="ARBA" id="ARBA00023316"/>
    </source>
</evidence>
<evidence type="ECO:0000256" key="14">
    <source>
        <dbReference type="SAM" id="MobiDB-lite"/>
    </source>
</evidence>
<reference evidence="18" key="2">
    <citation type="submission" date="2021-09" db="EMBL/GenBank/DDBJ databases">
        <authorList>
            <person name="Gilroy R."/>
        </authorList>
    </citation>
    <scope>NUCLEOTIDE SEQUENCE</scope>
    <source>
        <strain evidence="18">578</strain>
    </source>
</reference>
<dbReference type="Pfam" id="PF00905">
    <property type="entry name" value="Transpeptidase"/>
    <property type="match status" value="1"/>
</dbReference>
<dbReference type="InterPro" id="IPR001264">
    <property type="entry name" value="Glyco_trans_51"/>
</dbReference>
<dbReference type="GO" id="GO:0071555">
    <property type="term" value="P:cell wall organization"/>
    <property type="evidence" value="ECO:0007669"/>
    <property type="project" value="UniProtKB-KW"/>
</dbReference>
<feature type="compositionally biased region" description="Basic and acidic residues" evidence="14">
    <location>
        <begin position="11"/>
        <end position="22"/>
    </location>
</feature>
<keyword evidence="5" id="KW-0328">Glycosyltransferase</keyword>
<evidence type="ECO:0000256" key="2">
    <source>
        <dbReference type="ARBA" id="ARBA00007739"/>
    </source>
</evidence>
<dbReference type="GO" id="GO:0009252">
    <property type="term" value="P:peptidoglycan biosynthetic process"/>
    <property type="evidence" value="ECO:0007669"/>
    <property type="project" value="UniProtKB-KW"/>
</dbReference>
<feature type="region of interest" description="Disordered" evidence="14">
    <location>
        <begin position="1"/>
        <end position="142"/>
    </location>
</feature>
<dbReference type="InterPro" id="IPR023346">
    <property type="entry name" value="Lysozyme-like_dom_sf"/>
</dbReference>
<keyword evidence="10" id="KW-0511">Multifunctional enzyme</keyword>
<feature type="compositionally biased region" description="Basic and acidic residues" evidence="14">
    <location>
        <begin position="78"/>
        <end position="89"/>
    </location>
</feature>
<dbReference type="SUPFAM" id="SSF56601">
    <property type="entry name" value="beta-lactamase/transpeptidase-like"/>
    <property type="match status" value="1"/>
</dbReference>
<protein>
    <submittedName>
        <fullName evidence="18">Penicillin-binding protein</fullName>
    </submittedName>
</protein>
<feature type="compositionally biased region" description="Low complexity" evidence="14">
    <location>
        <begin position="819"/>
        <end position="828"/>
    </location>
</feature>
<dbReference type="SUPFAM" id="SSF53955">
    <property type="entry name" value="Lysozyme-like"/>
    <property type="match status" value="1"/>
</dbReference>
<evidence type="ECO:0000313" key="19">
    <source>
        <dbReference type="Proteomes" id="UP000715651"/>
    </source>
</evidence>
<dbReference type="PANTHER" id="PTHR32282:SF34">
    <property type="entry name" value="PENICILLIN-BINDING PROTEIN 1A"/>
    <property type="match status" value="1"/>
</dbReference>
<feature type="region of interest" description="Disordered" evidence="14">
    <location>
        <begin position="789"/>
        <end position="888"/>
    </location>
</feature>
<feature type="compositionally biased region" description="Low complexity" evidence="14">
    <location>
        <begin position="27"/>
        <end position="76"/>
    </location>
</feature>
<comment type="similarity">
    <text evidence="1">In the C-terminal section; belongs to the transpeptidase family.</text>
</comment>
<evidence type="ECO:0000256" key="8">
    <source>
        <dbReference type="ARBA" id="ARBA00022960"/>
    </source>
</evidence>
<dbReference type="GO" id="GO:0008658">
    <property type="term" value="F:penicillin binding"/>
    <property type="evidence" value="ECO:0007669"/>
    <property type="project" value="InterPro"/>
</dbReference>
<dbReference type="AlphaFoldDB" id="A0A921KCM9"/>
<dbReference type="Proteomes" id="UP000715651">
    <property type="component" value="Unassembled WGS sequence"/>
</dbReference>
<evidence type="ECO:0000259" key="16">
    <source>
        <dbReference type="Pfam" id="PF00905"/>
    </source>
</evidence>
<keyword evidence="15" id="KW-1133">Transmembrane helix</keyword>
<keyword evidence="8" id="KW-0133">Cell shape</keyword>
<evidence type="ECO:0000259" key="17">
    <source>
        <dbReference type="Pfam" id="PF00912"/>
    </source>
</evidence>
<keyword evidence="4" id="KW-0645">Protease</keyword>
<dbReference type="InterPro" id="IPR012338">
    <property type="entry name" value="Beta-lactam/transpept-like"/>
</dbReference>
<dbReference type="GO" id="GO:0009002">
    <property type="term" value="F:serine-type D-Ala-D-Ala carboxypeptidase activity"/>
    <property type="evidence" value="ECO:0007669"/>
    <property type="project" value="UniProtKB-EC"/>
</dbReference>
<name>A0A921KCM9_9BIFI</name>
<dbReference type="InterPro" id="IPR001460">
    <property type="entry name" value="PCN-bd_Tpept"/>
</dbReference>
<dbReference type="Gene3D" id="1.10.3810.10">
    <property type="entry name" value="Biosynthetic peptidoglycan transglycosylase-like"/>
    <property type="match status" value="1"/>
</dbReference>
<feature type="compositionally biased region" description="Polar residues" evidence="14">
    <location>
        <begin position="836"/>
        <end position="868"/>
    </location>
</feature>
<dbReference type="GO" id="GO:0006508">
    <property type="term" value="P:proteolysis"/>
    <property type="evidence" value="ECO:0007669"/>
    <property type="project" value="UniProtKB-KW"/>
</dbReference>
<evidence type="ECO:0000256" key="13">
    <source>
        <dbReference type="ARBA" id="ARBA00049902"/>
    </source>
</evidence>
<keyword evidence="6" id="KW-0808">Transferase</keyword>